<proteinExistence type="predicted"/>
<reference evidence="3 4" key="1">
    <citation type="submission" date="2023-07" db="EMBL/GenBank/DDBJ databases">
        <authorList>
            <person name="Girao M."/>
            <person name="Carvalho M.F."/>
        </authorList>
    </citation>
    <scope>NUCLEOTIDE SEQUENCE [LARGE SCALE GENOMIC DNA]</scope>
    <source>
        <strain evidence="3 4">66/93</strain>
    </source>
</reference>
<accession>A0ABU7KQG4</accession>
<organism evidence="3 4">
    <name type="scientific">Nocardiopsis tropica</name>
    <dbReference type="NCBI Taxonomy" id="109330"/>
    <lineage>
        <taxon>Bacteria</taxon>
        <taxon>Bacillati</taxon>
        <taxon>Actinomycetota</taxon>
        <taxon>Actinomycetes</taxon>
        <taxon>Streptosporangiales</taxon>
        <taxon>Nocardiopsidaceae</taxon>
        <taxon>Nocardiopsis</taxon>
    </lineage>
</organism>
<evidence type="ECO:0000313" key="4">
    <source>
        <dbReference type="Proteomes" id="UP001348641"/>
    </source>
</evidence>
<evidence type="ECO:0000259" key="2">
    <source>
        <dbReference type="Pfam" id="PF13304"/>
    </source>
</evidence>
<evidence type="ECO:0000313" key="3">
    <source>
        <dbReference type="EMBL" id="MEE2051541.1"/>
    </source>
</evidence>
<dbReference type="GO" id="GO:0005524">
    <property type="term" value="F:ATP binding"/>
    <property type="evidence" value="ECO:0007669"/>
    <property type="project" value="UniProtKB-KW"/>
</dbReference>
<feature type="region of interest" description="Disordered" evidence="1">
    <location>
        <begin position="231"/>
        <end position="262"/>
    </location>
</feature>
<dbReference type="SUPFAM" id="SSF52540">
    <property type="entry name" value="P-loop containing nucleoside triphosphate hydrolases"/>
    <property type="match status" value="1"/>
</dbReference>
<dbReference type="PANTHER" id="PTHR40396">
    <property type="entry name" value="ATPASE-LIKE PROTEIN"/>
    <property type="match status" value="1"/>
</dbReference>
<evidence type="ECO:0000256" key="1">
    <source>
        <dbReference type="SAM" id="MobiDB-lite"/>
    </source>
</evidence>
<gene>
    <name evidence="3" type="ORF">Q8A49_13665</name>
</gene>
<dbReference type="InterPro" id="IPR003959">
    <property type="entry name" value="ATPase_AAA_core"/>
</dbReference>
<keyword evidence="3" id="KW-0067">ATP-binding</keyword>
<dbReference type="PANTHER" id="PTHR40396:SF1">
    <property type="entry name" value="ATPASE AAA-TYPE CORE DOMAIN-CONTAINING PROTEIN"/>
    <property type="match status" value="1"/>
</dbReference>
<feature type="domain" description="ATPase AAA-type core" evidence="2">
    <location>
        <begin position="41"/>
        <end position="380"/>
    </location>
</feature>
<dbReference type="InterPro" id="IPR027417">
    <property type="entry name" value="P-loop_NTPase"/>
</dbReference>
<dbReference type="EMBL" id="JAUUCC010000031">
    <property type="protein sequence ID" value="MEE2051541.1"/>
    <property type="molecule type" value="Genomic_DNA"/>
</dbReference>
<protein>
    <submittedName>
        <fullName evidence="3">ATP-binding protein</fullName>
    </submittedName>
</protein>
<comment type="caution">
    <text evidence="3">The sequence shown here is derived from an EMBL/GenBank/DDBJ whole genome shotgun (WGS) entry which is preliminary data.</text>
</comment>
<sequence length="462" mass="51850">MLLSFRVENHKSIRDEQQLLLTPVYNDARPEKAGWEASTVAGIFGANASGKSNLLDALALMRDTVRWSMSDNEPGAGMRRHAFSLDGESLNEPSAFIVDLKINRVRYTYGFSIDDDHVAEEWLYGYPQQRKRIYFERLGEDFTFGDRAQARLRHIAALTGRNVLFLTVAARAEVKVLQSVYRWFSENLVFAEERRPEPPSWLNGGEASDERMRSLGDLLKSADTGIRSIEMQEDGEYAPTRPSRPGAGPVRRIPRPDEAHRAARPLVVGPTTVGKTKTSSFLIHLADSTAPGPTLLFHHEGAVPERPLRWEEESRGTRALAALGFEAQRVLERGGVLVVDEIDASLHPYLSARVISLFQDEEQNPAGAQLVFTSHDAALLGRVRGAEVLKRDHIWFVDKDGEGRTSLYPLSDFKPRGDDNRARRYLTGRYGAVPDVDDELFREALARRERYPAEDGEGAARR</sequence>
<dbReference type="Gene3D" id="3.40.50.300">
    <property type="entry name" value="P-loop containing nucleotide triphosphate hydrolases"/>
    <property type="match status" value="2"/>
</dbReference>
<dbReference type="RefSeq" id="WP_330158656.1">
    <property type="nucleotide sequence ID" value="NZ_BAAAJA010000018.1"/>
</dbReference>
<dbReference type="Pfam" id="PF13304">
    <property type="entry name" value="AAA_21"/>
    <property type="match status" value="1"/>
</dbReference>
<keyword evidence="3" id="KW-0547">Nucleotide-binding</keyword>
<dbReference type="Proteomes" id="UP001348641">
    <property type="component" value="Unassembled WGS sequence"/>
</dbReference>
<name>A0ABU7KQG4_9ACTN</name>